<dbReference type="RefSeq" id="WP_053233640.1">
    <property type="nucleotide sequence ID" value="NZ_CP011125.1"/>
</dbReference>
<feature type="region of interest" description="Disordered" evidence="1">
    <location>
        <begin position="216"/>
        <end position="241"/>
    </location>
</feature>
<dbReference type="InterPro" id="IPR005175">
    <property type="entry name" value="PPC_dom"/>
</dbReference>
<evidence type="ECO:0000313" key="4">
    <source>
        <dbReference type="Proteomes" id="UP000034883"/>
    </source>
</evidence>
<dbReference type="EMBL" id="CP011125">
    <property type="protein sequence ID" value="AKF06471.1"/>
    <property type="molecule type" value="Genomic_DNA"/>
</dbReference>
<accession>A0A0F6W3M9</accession>
<dbReference type="Proteomes" id="UP000034883">
    <property type="component" value="Chromosome"/>
</dbReference>
<dbReference type="CDD" id="cd11378">
    <property type="entry name" value="DUF296"/>
    <property type="match status" value="1"/>
</dbReference>
<evidence type="ECO:0000259" key="2">
    <source>
        <dbReference type="PROSITE" id="PS51742"/>
    </source>
</evidence>
<dbReference type="Gene3D" id="3.30.1330.80">
    <property type="entry name" value="Hypothetical protein, similar to alpha- acetolactate decarboxylase, domain 2"/>
    <property type="match status" value="1"/>
</dbReference>
<proteinExistence type="predicted"/>
<dbReference type="Pfam" id="PF03479">
    <property type="entry name" value="PCC"/>
    <property type="match status" value="1"/>
</dbReference>
<protein>
    <recommendedName>
        <fullName evidence="2">PPC domain-containing protein</fullName>
    </recommendedName>
</protein>
<gene>
    <name evidence="3" type="ORF">DB32_003620</name>
</gene>
<feature type="domain" description="PPC" evidence="2">
    <location>
        <begin position="6"/>
        <end position="147"/>
    </location>
</feature>
<feature type="compositionally biased region" description="Pro residues" evidence="1">
    <location>
        <begin position="224"/>
        <end position="233"/>
    </location>
</feature>
<reference evidence="3 4" key="1">
    <citation type="submission" date="2015-03" db="EMBL/GenBank/DDBJ databases">
        <title>Genome assembly of Sandaracinus amylolyticus DSM 53668.</title>
        <authorList>
            <person name="Sharma G."/>
            <person name="Subramanian S."/>
        </authorList>
    </citation>
    <scope>NUCLEOTIDE SEQUENCE [LARGE SCALE GENOMIC DNA]</scope>
    <source>
        <strain evidence="3 4">DSM 53668</strain>
    </source>
</reference>
<feature type="compositionally biased region" description="Acidic residues" evidence="1">
    <location>
        <begin position="172"/>
        <end position="183"/>
    </location>
</feature>
<dbReference type="OrthoDB" id="5507178at2"/>
<sequence length="323" mass="35834">MIVFESRIARRFVGRLERGEEVIATLRQLCEHERIRAAWIHGAGMLEWVELTEWDPEREAWRAPRRVEGPLTVLSLEGNVSIRNGPPWVQLHVMVARQTGPGTFETLGGTVASARVYALEFAFDVYEDVRLERDEEAATGLSLFKGSSVRGVFARAGERTQELARPKPAPVVEDDEDEPEEEQPASRTAAATPAAATGGGVSWAVAAAVSQEAEKRAAAMPARRAPPSPPPLIPDVTTPKAVPIPEARERDTSFLDEPIPQKGDFVDHRQFGLCRVEGEDEDGGLRIRLPSGVRKVIRLDFLEVLPPRHEGDRKVFPLRPRKR</sequence>
<dbReference type="KEGG" id="samy:DB32_003620"/>
<feature type="region of interest" description="Disordered" evidence="1">
    <location>
        <begin position="157"/>
        <end position="197"/>
    </location>
</feature>
<dbReference type="AlphaFoldDB" id="A0A0F6W3M9"/>
<feature type="compositionally biased region" description="Low complexity" evidence="1">
    <location>
        <begin position="188"/>
        <end position="197"/>
    </location>
</feature>
<organism evidence="3 4">
    <name type="scientific">Sandaracinus amylolyticus</name>
    <dbReference type="NCBI Taxonomy" id="927083"/>
    <lineage>
        <taxon>Bacteria</taxon>
        <taxon>Pseudomonadati</taxon>
        <taxon>Myxococcota</taxon>
        <taxon>Polyangia</taxon>
        <taxon>Polyangiales</taxon>
        <taxon>Sandaracinaceae</taxon>
        <taxon>Sandaracinus</taxon>
    </lineage>
</organism>
<dbReference type="SUPFAM" id="SSF117856">
    <property type="entry name" value="AF0104/ALDC/Ptd012-like"/>
    <property type="match status" value="1"/>
</dbReference>
<dbReference type="PROSITE" id="PS51742">
    <property type="entry name" value="PPC"/>
    <property type="match status" value="1"/>
</dbReference>
<keyword evidence="4" id="KW-1185">Reference proteome</keyword>
<evidence type="ECO:0000256" key="1">
    <source>
        <dbReference type="SAM" id="MobiDB-lite"/>
    </source>
</evidence>
<name>A0A0F6W3M9_9BACT</name>
<evidence type="ECO:0000313" key="3">
    <source>
        <dbReference type="EMBL" id="AKF06471.1"/>
    </source>
</evidence>
<dbReference type="STRING" id="927083.DB32_003620"/>